<evidence type="ECO:0000259" key="1">
    <source>
        <dbReference type="SMART" id="SM00507"/>
    </source>
</evidence>
<evidence type="ECO:0000313" key="2">
    <source>
        <dbReference type="EMBL" id="QJI02328.1"/>
    </source>
</evidence>
<dbReference type="CDD" id="cd00085">
    <property type="entry name" value="HNHc"/>
    <property type="match status" value="1"/>
</dbReference>
<dbReference type="GO" id="GO:0008270">
    <property type="term" value="F:zinc ion binding"/>
    <property type="evidence" value="ECO:0007669"/>
    <property type="project" value="InterPro"/>
</dbReference>
<sequence length="97" mass="11219">MPSMPPKFGYKSATNKQVSLIPKGYDWAWRKLRKKRLDSDPLCQHCLENDHVTPAKEVDHIIPRALGGRNEWANTQSLCVPCHRIKTNQDLKRIRGQ</sequence>
<dbReference type="Gene3D" id="1.10.30.50">
    <property type="match status" value="1"/>
</dbReference>
<dbReference type="InterPro" id="IPR003615">
    <property type="entry name" value="HNH_nuc"/>
</dbReference>
<keyword evidence="2" id="KW-0255">Endonuclease</keyword>
<dbReference type="EMBL" id="MT144992">
    <property type="protein sequence ID" value="QJI02328.1"/>
    <property type="molecule type" value="Genomic_DNA"/>
</dbReference>
<dbReference type="Pfam" id="PF01844">
    <property type="entry name" value="HNH"/>
    <property type="match status" value="1"/>
</dbReference>
<reference evidence="2" key="1">
    <citation type="submission" date="2020-03" db="EMBL/GenBank/DDBJ databases">
        <title>The deep terrestrial virosphere.</title>
        <authorList>
            <person name="Holmfeldt K."/>
            <person name="Nilsson E."/>
            <person name="Simone D."/>
            <person name="Lopez-Fernandez M."/>
            <person name="Wu X."/>
            <person name="de Brujin I."/>
            <person name="Lundin D."/>
            <person name="Andersson A."/>
            <person name="Bertilsson S."/>
            <person name="Dopson M."/>
        </authorList>
    </citation>
    <scope>NUCLEOTIDE SEQUENCE</scope>
    <source>
        <strain evidence="2">TM448B03123</strain>
    </source>
</reference>
<organism evidence="2">
    <name type="scientific">viral metagenome</name>
    <dbReference type="NCBI Taxonomy" id="1070528"/>
    <lineage>
        <taxon>unclassified sequences</taxon>
        <taxon>metagenomes</taxon>
        <taxon>organismal metagenomes</taxon>
    </lineage>
</organism>
<keyword evidence="2" id="KW-0378">Hydrolase</keyword>
<dbReference type="InterPro" id="IPR002711">
    <property type="entry name" value="HNH"/>
</dbReference>
<dbReference type="GO" id="GO:0003676">
    <property type="term" value="F:nucleic acid binding"/>
    <property type="evidence" value="ECO:0007669"/>
    <property type="project" value="InterPro"/>
</dbReference>
<dbReference type="SMART" id="SM00507">
    <property type="entry name" value="HNHc"/>
    <property type="match status" value="1"/>
</dbReference>
<protein>
    <submittedName>
        <fullName evidence="2">Putative homing endonuclease</fullName>
    </submittedName>
</protein>
<dbReference type="GO" id="GO:0004519">
    <property type="term" value="F:endonuclease activity"/>
    <property type="evidence" value="ECO:0007669"/>
    <property type="project" value="UniProtKB-KW"/>
</dbReference>
<name>A0A6M3XZ83_9ZZZZ</name>
<accession>A0A6M3XZ83</accession>
<proteinExistence type="predicted"/>
<dbReference type="AlphaFoldDB" id="A0A6M3XZ83"/>
<gene>
    <name evidence="2" type="ORF">TM448B03123_0009</name>
</gene>
<keyword evidence="2" id="KW-0540">Nuclease</keyword>
<feature type="domain" description="HNH nuclease" evidence="1">
    <location>
        <begin position="31"/>
        <end position="84"/>
    </location>
</feature>